<keyword evidence="3 8" id="KW-0575">Peroxidase</keyword>
<dbReference type="InterPro" id="IPR024168">
    <property type="entry name" value="Catalase_SrpA-type_pred"/>
</dbReference>
<dbReference type="EC" id="1.11.1.-" evidence="8"/>
<dbReference type="Pfam" id="PF00199">
    <property type="entry name" value="Catalase"/>
    <property type="match status" value="1"/>
</dbReference>
<comment type="similarity">
    <text evidence="2 8">Belongs to the catalase family.</text>
</comment>
<keyword evidence="11" id="KW-0472">Membrane</keyword>
<comment type="function">
    <text evidence="1">Decomposes hydrogen peroxide into water and oxygen; serves to protect cells from the toxic effects of hydrogen peroxide.</text>
</comment>
<evidence type="ECO:0000259" key="12">
    <source>
        <dbReference type="SMART" id="SM01060"/>
    </source>
</evidence>
<protein>
    <recommendedName>
        <fullName evidence="8">Catalase-related peroxidase</fullName>
        <ecNumber evidence="8">1.11.1.-</ecNumber>
    </recommendedName>
</protein>
<organism evidence="13 14">
    <name type="scientific">Paraburkholderia aspalathi</name>
    <dbReference type="NCBI Taxonomy" id="1324617"/>
    <lineage>
        <taxon>Bacteria</taxon>
        <taxon>Pseudomonadati</taxon>
        <taxon>Pseudomonadota</taxon>
        <taxon>Betaproteobacteria</taxon>
        <taxon>Burkholderiales</taxon>
        <taxon>Burkholderiaceae</taxon>
        <taxon>Paraburkholderia</taxon>
    </lineage>
</organism>
<keyword evidence="4 8" id="KW-0349">Heme</keyword>
<evidence type="ECO:0000256" key="5">
    <source>
        <dbReference type="ARBA" id="ARBA00022723"/>
    </source>
</evidence>
<dbReference type="GO" id="GO:0004096">
    <property type="term" value="F:catalase activity"/>
    <property type="evidence" value="ECO:0007669"/>
    <property type="project" value="InterPro"/>
</dbReference>
<dbReference type="GO" id="GO:0042542">
    <property type="term" value="P:response to hydrogen peroxide"/>
    <property type="evidence" value="ECO:0007669"/>
    <property type="project" value="TreeGrafter"/>
</dbReference>
<proteinExistence type="inferred from homology"/>
<evidence type="ECO:0000256" key="11">
    <source>
        <dbReference type="SAM" id="Phobius"/>
    </source>
</evidence>
<dbReference type="AlphaFoldDB" id="A0A1I7EG89"/>
<evidence type="ECO:0000313" key="13">
    <source>
        <dbReference type="EMBL" id="SFU22950.1"/>
    </source>
</evidence>
<evidence type="ECO:0000256" key="9">
    <source>
        <dbReference type="PIRSR" id="PIRSR000296-1"/>
    </source>
</evidence>
<accession>A0A1I7EG89</accession>
<keyword evidence="5 8" id="KW-0479">Metal-binding</keyword>
<dbReference type="GO" id="GO:0046872">
    <property type="term" value="F:metal ion binding"/>
    <property type="evidence" value="ECO:0007669"/>
    <property type="project" value="UniProtKB-KW"/>
</dbReference>
<dbReference type="CDD" id="cd08153">
    <property type="entry name" value="srpA_like"/>
    <property type="match status" value="1"/>
</dbReference>
<dbReference type="Proteomes" id="UP000198844">
    <property type="component" value="Unassembled WGS sequence"/>
</dbReference>
<evidence type="ECO:0000256" key="1">
    <source>
        <dbReference type="ARBA" id="ARBA00002974"/>
    </source>
</evidence>
<evidence type="ECO:0000256" key="2">
    <source>
        <dbReference type="ARBA" id="ARBA00005329"/>
    </source>
</evidence>
<keyword evidence="11" id="KW-1133">Transmembrane helix</keyword>
<dbReference type="GO" id="GO:0005737">
    <property type="term" value="C:cytoplasm"/>
    <property type="evidence" value="ECO:0007669"/>
    <property type="project" value="TreeGrafter"/>
</dbReference>
<comment type="cofactor">
    <cofactor evidence="8">
        <name>heme</name>
        <dbReference type="ChEBI" id="CHEBI:30413"/>
    </cofactor>
</comment>
<dbReference type="PANTHER" id="PTHR11465">
    <property type="entry name" value="CATALASE"/>
    <property type="match status" value="1"/>
</dbReference>
<dbReference type="GO" id="GO:0020037">
    <property type="term" value="F:heme binding"/>
    <property type="evidence" value="ECO:0007669"/>
    <property type="project" value="InterPro"/>
</dbReference>
<dbReference type="OrthoDB" id="255727at2"/>
<sequence length="357" mass="39202">MSRPQPSWLVPRYALIVIVIAAIAGAFAWTADWIQWPGSEPALTPARMIDAFEDSMGRHAGFRRNHAKGVCVRGYFDSNGNGAALSRASVFERGRTPVIGRLSAPGGNPAQDDANTSVRSFALLLSLRNGEQWRTAMNSVPVFQVATPQALYEQLVALRPDARTGQPDPAKLSAFFSQHPETTAFREWVDTHPPSSAFYNASYFGIDAFRFVDANGNTRFVRWSVVPDTPYAASNERTNPARDPDFLAHDLDLRLQAGPVSWHLMLTPAGPGDPVDDATRAWPSERELQRVDAGTIVIERAESQIDGACRDINFDPLILPDGIAPSDDPLLAARSAAYSVSFERRTREEVGAGTRRR</sequence>
<dbReference type="RefSeq" id="WP_093640099.1">
    <property type="nucleotide sequence ID" value="NZ_FPBH01000019.1"/>
</dbReference>
<dbReference type="PANTHER" id="PTHR11465:SF9">
    <property type="entry name" value="CATALASE"/>
    <property type="match status" value="1"/>
</dbReference>
<evidence type="ECO:0000256" key="7">
    <source>
        <dbReference type="ARBA" id="ARBA00023004"/>
    </source>
</evidence>
<dbReference type="Gene3D" id="2.40.180.10">
    <property type="entry name" value="Catalase core domain"/>
    <property type="match status" value="1"/>
</dbReference>
<keyword evidence="7 8" id="KW-0408">Iron</keyword>
<dbReference type="Gene3D" id="1.20.1280.120">
    <property type="match status" value="1"/>
</dbReference>
<evidence type="ECO:0000256" key="8">
    <source>
        <dbReference type="PIRNR" id="PIRNR000296"/>
    </source>
</evidence>
<evidence type="ECO:0000256" key="6">
    <source>
        <dbReference type="ARBA" id="ARBA00023002"/>
    </source>
</evidence>
<feature type="domain" description="Catalase core" evidence="12">
    <location>
        <begin position="21"/>
        <end position="354"/>
    </location>
</feature>
<evidence type="ECO:0000256" key="10">
    <source>
        <dbReference type="PIRSR" id="PIRSR000296-2"/>
    </source>
</evidence>
<reference evidence="13 14" key="1">
    <citation type="submission" date="2016-10" db="EMBL/GenBank/DDBJ databases">
        <authorList>
            <person name="de Groot N.N."/>
        </authorList>
    </citation>
    <scope>NUCLEOTIDE SEQUENCE [LARGE SCALE GENOMIC DNA]</scope>
    <source>
        <strain evidence="13 14">LMG 27731</strain>
    </source>
</reference>
<evidence type="ECO:0000256" key="3">
    <source>
        <dbReference type="ARBA" id="ARBA00022559"/>
    </source>
</evidence>
<dbReference type="SMART" id="SM01060">
    <property type="entry name" value="Catalase"/>
    <property type="match status" value="1"/>
</dbReference>
<feature type="active site" evidence="9">
    <location>
        <position position="66"/>
    </location>
</feature>
<dbReference type="EMBL" id="FPBH01000019">
    <property type="protein sequence ID" value="SFU22950.1"/>
    <property type="molecule type" value="Genomic_DNA"/>
</dbReference>
<evidence type="ECO:0000313" key="14">
    <source>
        <dbReference type="Proteomes" id="UP000198844"/>
    </source>
</evidence>
<comment type="function">
    <text evidence="8">Has an organic peroxide-dependent peroxidase activity.</text>
</comment>
<evidence type="ECO:0000256" key="4">
    <source>
        <dbReference type="ARBA" id="ARBA00022617"/>
    </source>
</evidence>
<dbReference type="SUPFAM" id="SSF56634">
    <property type="entry name" value="Heme-dependent catalase-like"/>
    <property type="match status" value="1"/>
</dbReference>
<gene>
    <name evidence="13" type="ORF">SAMN05192563_1019129</name>
</gene>
<dbReference type="InterPro" id="IPR011614">
    <property type="entry name" value="Catalase_core"/>
</dbReference>
<name>A0A1I7EG89_9BURK</name>
<keyword evidence="11" id="KW-0812">Transmembrane</keyword>
<dbReference type="InterPro" id="IPR020835">
    <property type="entry name" value="Catalase_sf"/>
</dbReference>
<dbReference type="GO" id="GO:0042744">
    <property type="term" value="P:hydrogen peroxide catabolic process"/>
    <property type="evidence" value="ECO:0007669"/>
    <property type="project" value="TreeGrafter"/>
</dbReference>
<feature type="binding site" description="axial binding residue" evidence="10">
    <location>
        <position position="338"/>
    </location>
    <ligand>
        <name>heme</name>
        <dbReference type="ChEBI" id="CHEBI:30413"/>
    </ligand>
    <ligandPart>
        <name>Fe</name>
        <dbReference type="ChEBI" id="CHEBI:18248"/>
    </ligandPart>
</feature>
<keyword evidence="6 8" id="KW-0560">Oxidoreductase</keyword>
<feature type="transmembrane region" description="Helical" evidence="11">
    <location>
        <begin position="12"/>
        <end position="31"/>
    </location>
</feature>
<dbReference type="InterPro" id="IPR018028">
    <property type="entry name" value="Catalase"/>
</dbReference>
<dbReference type="PIRSF" id="PIRSF000296">
    <property type="entry name" value="SrpA"/>
    <property type="match status" value="1"/>
</dbReference>
<dbReference type="PROSITE" id="PS51402">
    <property type="entry name" value="CATALASE_3"/>
    <property type="match status" value="1"/>
</dbReference>